<feature type="binding site" evidence="3">
    <location>
        <position position="107"/>
    </location>
    <ligand>
        <name>phosphoenolpyruvate</name>
        <dbReference type="ChEBI" id="CHEBI:58702"/>
    </ligand>
</feature>
<comment type="caution">
    <text evidence="5">The sequence shown here is derived from an EMBL/GenBank/DDBJ whole genome shotgun (WGS) entry which is preliminary data.</text>
</comment>
<evidence type="ECO:0000256" key="3">
    <source>
        <dbReference type="PIRSR" id="PIRSR602480-1"/>
    </source>
</evidence>
<dbReference type="InterPro" id="IPR002480">
    <property type="entry name" value="DAHP_synth_2"/>
</dbReference>
<accession>A0A917JX69</accession>
<dbReference type="InterPro" id="IPR013785">
    <property type="entry name" value="Aldolase_TIM"/>
</dbReference>
<dbReference type="GO" id="GO:0009073">
    <property type="term" value="P:aromatic amino acid family biosynthetic process"/>
    <property type="evidence" value="ECO:0007669"/>
    <property type="project" value="InterPro"/>
</dbReference>
<evidence type="ECO:0000256" key="1">
    <source>
        <dbReference type="ARBA" id="ARBA00008911"/>
    </source>
</evidence>
<dbReference type="EMBL" id="BMOB01000008">
    <property type="protein sequence ID" value="GGI89551.1"/>
    <property type="molecule type" value="Genomic_DNA"/>
</dbReference>
<comment type="catalytic activity">
    <reaction evidence="4">
        <text>D-erythrose 4-phosphate + phosphoenolpyruvate + H2O = 7-phospho-2-dehydro-3-deoxy-D-arabino-heptonate + phosphate</text>
        <dbReference type="Rhea" id="RHEA:14717"/>
        <dbReference type="ChEBI" id="CHEBI:15377"/>
        <dbReference type="ChEBI" id="CHEBI:16897"/>
        <dbReference type="ChEBI" id="CHEBI:43474"/>
        <dbReference type="ChEBI" id="CHEBI:58394"/>
        <dbReference type="ChEBI" id="CHEBI:58702"/>
        <dbReference type="EC" id="2.5.1.54"/>
    </reaction>
</comment>
<protein>
    <recommendedName>
        <fullName evidence="4">Phospho-2-dehydro-3-deoxyheptonate aldolase</fullName>
        <ecNumber evidence="4">2.5.1.54</ecNumber>
    </recommendedName>
</protein>
<feature type="binding site" evidence="3">
    <location>
        <position position="318"/>
    </location>
    <ligand>
        <name>phosphoenolpyruvate</name>
        <dbReference type="ChEBI" id="CHEBI:58702"/>
    </ligand>
</feature>
<dbReference type="PANTHER" id="PTHR21337:SF0">
    <property type="entry name" value="PHOSPHO-2-DEHYDRO-3-DEOXYHEPTONATE ALDOLASE"/>
    <property type="match status" value="1"/>
</dbReference>
<evidence type="ECO:0000256" key="4">
    <source>
        <dbReference type="RuleBase" id="RU363071"/>
    </source>
</evidence>
<reference evidence="5" key="2">
    <citation type="submission" date="2020-09" db="EMBL/GenBank/DDBJ databases">
        <authorList>
            <person name="Sun Q."/>
            <person name="Ohkuma M."/>
        </authorList>
    </citation>
    <scope>NUCLEOTIDE SEQUENCE</scope>
    <source>
        <strain evidence="5">JCM 13919</strain>
    </source>
</reference>
<comment type="cofactor">
    <cofactor evidence="3">
        <name>Mn(2+)</name>
        <dbReference type="ChEBI" id="CHEBI:29035"/>
    </cofactor>
    <cofactor evidence="3">
        <name>Co(2+)</name>
        <dbReference type="ChEBI" id="CHEBI:48828"/>
    </cofactor>
    <cofactor evidence="3">
        <name>Cd(2+)</name>
        <dbReference type="ChEBI" id="CHEBI:48775"/>
    </cofactor>
    <text evidence="3">Binds 1 divalent cation per subunit. The enzyme is active with manganese, cobalt or cadmium ions.</text>
</comment>
<evidence type="ECO:0000313" key="6">
    <source>
        <dbReference type="Proteomes" id="UP000630149"/>
    </source>
</evidence>
<feature type="binding site" evidence="3">
    <location>
        <position position="422"/>
    </location>
    <ligand>
        <name>Mn(2+)</name>
        <dbReference type="ChEBI" id="CHEBI:29035"/>
    </ligand>
</feature>
<feature type="binding site" evidence="3">
    <location>
        <position position="68"/>
    </location>
    <ligand>
        <name>Mn(2+)</name>
        <dbReference type="ChEBI" id="CHEBI:29035"/>
    </ligand>
</feature>
<sequence length="443" mass="49885">MQTWSPTSWLQYTYEQAPTYDNESQLNKVVEQLSLLPPLVSSGEIKMLKHVIAKAGRGEAFILQGGDCAESFNDCRSDIISNKLKILLQMSLVLIYGMRKPIIRVGRIAGQYAKPRSSDFETINGVTLPSYRGDLVNSPEFNEEARKPNPKLMLQGYSCAAMTLNFIRALLAGGFADLHHPQRWDLRFVEHSPQADEYHAIVRSIADSLDFLNSIEGLQNSQLSHVDFFTSHEALHLHYEQALTRKLHDGKWYNLSTHLPWIGMRTAKPESSHIEFLRGVENPIGIKVGPSTTPDWLMDLIKTLNPNREEGRLLLISRMGANDIIKRLPPLITAAKATKTPVTWSCDPMHGNTESTDDGIKTRHFDNILSELQQALKIHHELDSHLGGVHFELTGENVTECIGGARGLSASDLKDAYHTLVDPRLNYEQSLEMAIQLSRQFRE</sequence>
<organism evidence="5 6">
    <name type="scientific">Legionella impletisoli</name>
    <dbReference type="NCBI Taxonomy" id="343510"/>
    <lineage>
        <taxon>Bacteria</taxon>
        <taxon>Pseudomonadati</taxon>
        <taxon>Pseudomonadota</taxon>
        <taxon>Gammaproteobacteria</taxon>
        <taxon>Legionellales</taxon>
        <taxon>Legionellaceae</taxon>
        <taxon>Legionella</taxon>
    </lineage>
</organism>
<evidence type="ECO:0000313" key="5">
    <source>
        <dbReference type="EMBL" id="GGI89551.1"/>
    </source>
</evidence>
<keyword evidence="3" id="KW-0170">Cobalt</keyword>
<dbReference type="AlphaFoldDB" id="A0A917JX69"/>
<gene>
    <name evidence="5" type="primary">dhs1</name>
    <name evidence="5" type="ORF">GCM10007966_17870</name>
</gene>
<dbReference type="OrthoDB" id="9766852at2"/>
<keyword evidence="2 4" id="KW-0808">Transferase</keyword>
<evidence type="ECO:0000256" key="2">
    <source>
        <dbReference type="ARBA" id="ARBA00022679"/>
    </source>
</evidence>
<feature type="binding site" evidence="3">
    <location>
        <position position="287"/>
    </location>
    <ligand>
        <name>phosphoenolpyruvate</name>
        <dbReference type="ChEBI" id="CHEBI:58702"/>
    </ligand>
</feature>
<dbReference type="Pfam" id="PF01474">
    <property type="entry name" value="DAHP_synth_2"/>
    <property type="match status" value="1"/>
</dbReference>
<feature type="binding site" evidence="3">
    <location>
        <position position="350"/>
    </location>
    <ligand>
        <name>Mn(2+)</name>
        <dbReference type="ChEBI" id="CHEBI:29035"/>
    </ligand>
</feature>
<dbReference type="GO" id="GO:0003849">
    <property type="term" value="F:3-deoxy-7-phosphoheptulonate synthase activity"/>
    <property type="evidence" value="ECO:0007669"/>
    <property type="project" value="UniProtKB-EC"/>
</dbReference>
<keyword evidence="6" id="KW-1185">Reference proteome</keyword>
<name>A0A917JX69_9GAMM</name>
<dbReference type="Proteomes" id="UP000630149">
    <property type="component" value="Unassembled WGS sequence"/>
</dbReference>
<dbReference type="Gene3D" id="3.20.20.70">
    <property type="entry name" value="Aldolase class I"/>
    <property type="match status" value="1"/>
</dbReference>
<dbReference type="SUPFAM" id="SSF51569">
    <property type="entry name" value="Aldolase"/>
    <property type="match status" value="1"/>
</dbReference>
<reference evidence="5" key="1">
    <citation type="journal article" date="2014" name="Int. J. Syst. Evol. Microbiol.">
        <title>Complete genome sequence of Corynebacterium casei LMG S-19264T (=DSM 44701T), isolated from a smear-ripened cheese.</title>
        <authorList>
            <consortium name="US DOE Joint Genome Institute (JGI-PGF)"/>
            <person name="Walter F."/>
            <person name="Albersmeier A."/>
            <person name="Kalinowski J."/>
            <person name="Ruckert C."/>
        </authorList>
    </citation>
    <scope>NUCLEOTIDE SEQUENCE</scope>
    <source>
        <strain evidence="5">JCM 13919</strain>
    </source>
</reference>
<dbReference type="EC" id="2.5.1.54" evidence="4"/>
<proteinExistence type="inferred from homology"/>
<dbReference type="RefSeq" id="WP_131777127.1">
    <property type="nucleotide sequence ID" value="NZ_BMOB01000008.1"/>
</dbReference>
<dbReference type="PANTHER" id="PTHR21337">
    <property type="entry name" value="PHOSPHO-2-DEHYDRO-3-DEOXYHEPTONATE ALDOLASE 1, 2"/>
    <property type="match status" value="1"/>
</dbReference>
<keyword evidence="3" id="KW-0104">Cadmium</keyword>
<feature type="binding site" evidence="3">
    <location>
        <position position="392"/>
    </location>
    <ligand>
        <name>Mn(2+)</name>
        <dbReference type="ChEBI" id="CHEBI:29035"/>
    </ligand>
</feature>
<keyword evidence="3" id="KW-0464">Manganese</keyword>
<comment type="similarity">
    <text evidence="1 4">Belongs to the class-II DAHP synthase family.</text>
</comment>